<gene>
    <name evidence="5" type="ORF">HOLleu_08296</name>
</gene>
<comment type="subcellular location">
    <subcellularLocation>
        <location evidence="1">Golgi apparatus membrane</location>
        <topology evidence="1">Multi-pass membrane protein</topology>
    </subcellularLocation>
</comment>
<name>A0A9Q1CHC2_HOLLE</name>
<evidence type="ECO:0000313" key="6">
    <source>
        <dbReference type="Proteomes" id="UP001152320"/>
    </source>
</evidence>
<dbReference type="Pfam" id="PF21901">
    <property type="entry name" value="TMEM87A-B_GOLD"/>
    <property type="match status" value="1"/>
</dbReference>
<dbReference type="AlphaFoldDB" id="A0A9Q1CHC2"/>
<feature type="domain" description="TMEM87A/B GOLD" evidence="4">
    <location>
        <begin position="58"/>
        <end position="148"/>
    </location>
</feature>
<dbReference type="EMBL" id="JAIZAY010000003">
    <property type="protein sequence ID" value="KAJ8045311.1"/>
    <property type="molecule type" value="Genomic_DNA"/>
</dbReference>
<dbReference type="GO" id="GO:0000139">
    <property type="term" value="C:Golgi membrane"/>
    <property type="evidence" value="ECO:0007669"/>
    <property type="project" value="UniProtKB-SubCell"/>
</dbReference>
<proteinExistence type="predicted"/>
<dbReference type="Proteomes" id="UP001152320">
    <property type="component" value="Chromosome 3"/>
</dbReference>
<comment type="caution">
    <text evidence="5">The sequence shown here is derived from an EMBL/GenBank/DDBJ whole genome shotgun (WGS) entry which is preliminary data.</text>
</comment>
<evidence type="ECO:0000256" key="1">
    <source>
        <dbReference type="ARBA" id="ARBA00004653"/>
    </source>
</evidence>
<accession>A0A9Q1CHC2</accession>
<evidence type="ECO:0000313" key="5">
    <source>
        <dbReference type="EMBL" id="KAJ8045311.1"/>
    </source>
</evidence>
<evidence type="ECO:0000259" key="4">
    <source>
        <dbReference type="Pfam" id="PF21901"/>
    </source>
</evidence>
<reference evidence="5" key="1">
    <citation type="submission" date="2021-10" db="EMBL/GenBank/DDBJ databases">
        <title>Tropical sea cucumber genome reveals ecological adaptation and Cuvierian tubules defense mechanism.</title>
        <authorList>
            <person name="Chen T."/>
        </authorList>
    </citation>
    <scope>NUCLEOTIDE SEQUENCE</scope>
    <source>
        <strain evidence="5">Nanhai2018</strain>
        <tissue evidence="5">Muscle</tissue>
    </source>
</reference>
<dbReference type="InterPro" id="IPR054101">
    <property type="entry name" value="TMEM87A/B_GOLD"/>
</dbReference>
<keyword evidence="2" id="KW-0333">Golgi apparatus</keyword>
<evidence type="ECO:0000256" key="2">
    <source>
        <dbReference type="ARBA" id="ARBA00023034"/>
    </source>
</evidence>
<sequence length="205" mass="23170">MAGPFRGTDLRFPIFMFLGLLAFIHDATCGRLEPGIEKFKLATSNYSKGMPVFAIRAIKKSMFKNTPVKITITDEKVFCNTSFAVAWELRYTRCAQLYTAKSEDLFIQDLMMDPSFMYSVEPEISVIRNGTDFYTCSDVTSSAIHPQFPPSNTTTCYVPRKSSQHANCEEVRNSNTCICEAIFEKPFSLLVYGTVAHPCLLCETW</sequence>
<feature type="chain" id="PRO_5040205112" description="TMEM87A/B GOLD domain-containing protein" evidence="3">
    <location>
        <begin position="30"/>
        <end position="205"/>
    </location>
</feature>
<keyword evidence="3" id="KW-0732">Signal</keyword>
<feature type="signal peptide" evidence="3">
    <location>
        <begin position="1"/>
        <end position="29"/>
    </location>
</feature>
<organism evidence="5 6">
    <name type="scientific">Holothuria leucospilota</name>
    <name type="common">Black long sea cucumber</name>
    <name type="synonym">Mertensiothuria leucospilota</name>
    <dbReference type="NCBI Taxonomy" id="206669"/>
    <lineage>
        <taxon>Eukaryota</taxon>
        <taxon>Metazoa</taxon>
        <taxon>Echinodermata</taxon>
        <taxon>Eleutherozoa</taxon>
        <taxon>Echinozoa</taxon>
        <taxon>Holothuroidea</taxon>
        <taxon>Aspidochirotacea</taxon>
        <taxon>Aspidochirotida</taxon>
        <taxon>Holothuriidae</taxon>
        <taxon>Holothuria</taxon>
    </lineage>
</organism>
<protein>
    <recommendedName>
        <fullName evidence="4">TMEM87A/B GOLD domain-containing protein</fullName>
    </recommendedName>
</protein>
<evidence type="ECO:0000256" key="3">
    <source>
        <dbReference type="SAM" id="SignalP"/>
    </source>
</evidence>
<keyword evidence="6" id="KW-1185">Reference proteome</keyword>